<name>C0BXD1_9FIRM</name>
<dbReference type="AlphaFoldDB" id="C0BXD1"/>
<dbReference type="PANTHER" id="PTHR41373:SF1">
    <property type="entry name" value="PHOSPHATIDYLGLYCEROL LYSYLTRANSFERASE C-TERMINAL DOMAIN-CONTAINING PROTEIN"/>
    <property type="match status" value="1"/>
</dbReference>
<evidence type="ECO:0000259" key="1">
    <source>
        <dbReference type="Pfam" id="PF09924"/>
    </source>
</evidence>
<accession>C0BXD1</accession>
<dbReference type="OrthoDB" id="9765580at2"/>
<dbReference type="InterPro" id="IPR016732">
    <property type="entry name" value="UCP018688"/>
</dbReference>
<dbReference type="EMBL" id="ABYI02000012">
    <property type="protein sequence ID" value="EEG75238.1"/>
    <property type="molecule type" value="Genomic_DNA"/>
</dbReference>
<feature type="domain" description="Phosphatidylglycerol lysyltransferase C-terminal" evidence="1">
    <location>
        <begin position="26"/>
        <end position="290"/>
    </location>
</feature>
<evidence type="ECO:0000313" key="2">
    <source>
        <dbReference type="EMBL" id="EEG75238.1"/>
    </source>
</evidence>
<sequence length="308" mass="35725">MIEINFKRPQLEDKELISHYFNHHTSRSCERTFVNVYLWAKHYKVEFAVVEDALVFKSESKSGLSFAYPAGEPGQVRKALEVLMEYSRERGSAFSLYNVTPDNFAQLEEWYPGRFKIEYSESDADYVYESEKLATLSGKKLHGKRNHINKFKSTYEGRWSYEPITQDNVEECFQMALKWRNQNGCEDDPDKNSEMCVTLNSLRLFEELELTGGLLRVDGSIIAFTIGEPVCSDTFVVHIEKAFADIQGAYPMINQQFVEHECMDYKYVNREEDTGSEGLRKAKLSYRPVFMVEKGFVTEKEDKGEEAE</sequence>
<dbReference type="Gene3D" id="3.40.630.30">
    <property type="match status" value="1"/>
</dbReference>
<dbReference type="InterPro" id="IPR024320">
    <property type="entry name" value="LPG_synthase_C"/>
</dbReference>
<proteinExistence type="predicted"/>
<dbReference type="InterPro" id="IPR016181">
    <property type="entry name" value="Acyl_CoA_acyltransferase"/>
</dbReference>
<dbReference type="Proteomes" id="UP000004893">
    <property type="component" value="Unassembled WGS sequence"/>
</dbReference>
<dbReference type="PIRSF" id="PIRSF018688">
    <property type="entry name" value="UCP018688"/>
    <property type="match status" value="1"/>
</dbReference>
<dbReference type="eggNOG" id="COG4866">
    <property type="taxonomic scope" value="Bacteria"/>
</dbReference>
<dbReference type="HOGENOM" id="CLU_058411_0_0_9"/>
<comment type="caution">
    <text evidence="2">The sequence shown here is derived from an EMBL/GenBank/DDBJ whole genome shotgun (WGS) entry which is preliminary data.</text>
</comment>
<reference evidence="2" key="1">
    <citation type="submission" date="2009-02" db="EMBL/GenBank/DDBJ databases">
        <authorList>
            <person name="Fulton L."/>
            <person name="Clifton S."/>
            <person name="Fulton B."/>
            <person name="Xu J."/>
            <person name="Minx P."/>
            <person name="Pepin K.H."/>
            <person name="Johnson M."/>
            <person name="Bhonagiri V."/>
            <person name="Nash W.E."/>
            <person name="Mardis E.R."/>
            <person name="Wilson R.K."/>
        </authorList>
    </citation>
    <scope>NUCLEOTIDE SEQUENCE [LARGE SCALE GENOMIC DNA]</scope>
    <source>
        <strain evidence="2">DSM 15053</strain>
    </source>
</reference>
<dbReference type="PANTHER" id="PTHR41373">
    <property type="entry name" value="DUF2156 DOMAIN-CONTAINING PROTEIN"/>
    <property type="match status" value="1"/>
</dbReference>
<dbReference type="RefSeq" id="WP_006441800.1">
    <property type="nucleotide sequence ID" value="NZ_CP036524.1"/>
</dbReference>
<keyword evidence="3" id="KW-1185">Reference proteome</keyword>
<evidence type="ECO:0000313" key="3">
    <source>
        <dbReference type="Proteomes" id="UP000004893"/>
    </source>
</evidence>
<gene>
    <name evidence="2" type="ORF">CLOHYLEM_04468</name>
</gene>
<protein>
    <recommendedName>
        <fullName evidence="1">Phosphatidylglycerol lysyltransferase C-terminal domain-containing protein</fullName>
    </recommendedName>
</protein>
<dbReference type="STRING" id="553973.CLOHYLEM_04468"/>
<reference evidence="2" key="2">
    <citation type="submission" date="2013-06" db="EMBL/GenBank/DDBJ databases">
        <title>Draft genome sequence of Clostridium hylemonae (DSM 15053).</title>
        <authorList>
            <person name="Sudarsanam P."/>
            <person name="Ley R."/>
            <person name="Guruge J."/>
            <person name="Turnbaugh P.J."/>
            <person name="Mahowald M."/>
            <person name="Liep D."/>
            <person name="Gordon J."/>
        </authorList>
    </citation>
    <scope>NUCLEOTIDE SEQUENCE</scope>
    <source>
        <strain evidence="2">DSM 15053</strain>
    </source>
</reference>
<organism evidence="2 3">
    <name type="scientific">[Clostridium] hylemonae DSM 15053</name>
    <dbReference type="NCBI Taxonomy" id="553973"/>
    <lineage>
        <taxon>Bacteria</taxon>
        <taxon>Bacillati</taxon>
        <taxon>Bacillota</taxon>
        <taxon>Clostridia</taxon>
        <taxon>Lachnospirales</taxon>
        <taxon>Lachnospiraceae</taxon>
    </lineage>
</organism>
<dbReference type="Pfam" id="PF09924">
    <property type="entry name" value="LPG_synthase_C"/>
    <property type="match status" value="1"/>
</dbReference>
<dbReference type="SUPFAM" id="SSF55729">
    <property type="entry name" value="Acyl-CoA N-acyltransferases (Nat)"/>
    <property type="match status" value="2"/>
</dbReference>